<evidence type="ECO:0000313" key="2">
    <source>
        <dbReference type="EMBL" id="JAE18772.1"/>
    </source>
</evidence>
<reference evidence="2" key="2">
    <citation type="journal article" date="2015" name="Data Brief">
        <title>Shoot transcriptome of the giant reed, Arundo donax.</title>
        <authorList>
            <person name="Barrero R.A."/>
            <person name="Guerrero F.D."/>
            <person name="Moolhuijzen P."/>
            <person name="Goolsby J.A."/>
            <person name="Tidwell J."/>
            <person name="Bellgard S.E."/>
            <person name="Bellgard M.I."/>
        </authorList>
    </citation>
    <scope>NUCLEOTIDE SEQUENCE</scope>
    <source>
        <tissue evidence="2">Shoot tissue taken approximately 20 cm above the soil surface</tissue>
    </source>
</reference>
<dbReference type="AlphaFoldDB" id="A0A0A9G2P3"/>
<reference evidence="2" key="1">
    <citation type="submission" date="2014-09" db="EMBL/GenBank/DDBJ databases">
        <authorList>
            <person name="Magalhaes I.L.F."/>
            <person name="Oliveira U."/>
            <person name="Santos F.R."/>
            <person name="Vidigal T.H.D.A."/>
            <person name="Brescovit A.D."/>
            <person name="Santos A.J."/>
        </authorList>
    </citation>
    <scope>NUCLEOTIDE SEQUENCE</scope>
    <source>
        <tissue evidence="2">Shoot tissue taken approximately 20 cm above the soil surface</tissue>
    </source>
</reference>
<dbReference type="PANTHER" id="PTHR13890">
    <property type="entry name" value="RNA SPLICING PROTEIN MRS2, MITOCHONDRIAL"/>
    <property type="match status" value="1"/>
</dbReference>
<dbReference type="Gene3D" id="1.20.58.340">
    <property type="entry name" value="Magnesium transport protein CorA, transmembrane region"/>
    <property type="match status" value="1"/>
</dbReference>
<comment type="similarity">
    <text evidence="1">Belongs to the CorA metal ion transporter (MIT) (TC 1.A.35.5) family.</text>
</comment>
<name>A0A0A9G2P3_ARUDO</name>
<dbReference type="GO" id="GO:0015095">
    <property type="term" value="F:magnesium ion transmembrane transporter activity"/>
    <property type="evidence" value="ECO:0007669"/>
    <property type="project" value="TreeGrafter"/>
</dbReference>
<dbReference type="PANTHER" id="PTHR13890:SF7">
    <property type="entry name" value="MAGNESIUM TRANSPORTER MRS2-D-RELATED"/>
    <property type="match status" value="1"/>
</dbReference>
<proteinExistence type="inferred from homology"/>
<accession>A0A0A9G2P3</accession>
<organism evidence="2">
    <name type="scientific">Arundo donax</name>
    <name type="common">Giant reed</name>
    <name type="synonym">Donax arundinaceus</name>
    <dbReference type="NCBI Taxonomy" id="35708"/>
    <lineage>
        <taxon>Eukaryota</taxon>
        <taxon>Viridiplantae</taxon>
        <taxon>Streptophyta</taxon>
        <taxon>Embryophyta</taxon>
        <taxon>Tracheophyta</taxon>
        <taxon>Spermatophyta</taxon>
        <taxon>Magnoliopsida</taxon>
        <taxon>Liliopsida</taxon>
        <taxon>Poales</taxon>
        <taxon>Poaceae</taxon>
        <taxon>PACMAD clade</taxon>
        <taxon>Arundinoideae</taxon>
        <taxon>Arundineae</taxon>
        <taxon>Arundo</taxon>
    </lineage>
</organism>
<evidence type="ECO:0000256" key="1">
    <source>
        <dbReference type="ARBA" id="ARBA00007535"/>
    </source>
</evidence>
<protein>
    <submittedName>
        <fullName evidence="2">Uncharacterized protein</fullName>
    </submittedName>
</protein>
<dbReference type="EMBL" id="GBRH01179124">
    <property type="protein sequence ID" value="JAE18772.1"/>
    <property type="molecule type" value="Transcribed_RNA"/>
</dbReference>
<dbReference type="InterPro" id="IPR039204">
    <property type="entry name" value="MRS2-like"/>
</dbReference>
<sequence length="170" mass="18718">MEKGGGRGAAIVGGKGGGHPIRAATGLCTAVRAFLLSVSFRWFPRRRRGVRCRQAQRGRSRRRQGRASVGSDKVLPFEFMALEVCLEFTCESLEHETCTLEKEAYPALDELSSKIRTGGLQVSSSETAVRCQSVPGQRCHWRVLPGYSAKIGGQNIKINLLCSRINIFLH</sequence>